<organism evidence="7 8">
    <name type="scientific">Parachlamydia acanthamoebae</name>
    <dbReference type="NCBI Taxonomy" id="83552"/>
    <lineage>
        <taxon>Bacteria</taxon>
        <taxon>Pseudomonadati</taxon>
        <taxon>Chlamydiota</taxon>
        <taxon>Chlamydiia</taxon>
        <taxon>Parachlamydiales</taxon>
        <taxon>Parachlamydiaceae</taxon>
        <taxon>Parachlamydia</taxon>
    </lineage>
</organism>
<feature type="domain" description="N-acetyltransferase" evidence="6">
    <location>
        <begin position="40"/>
        <end position="102"/>
    </location>
</feature>
<keyword evidence="4" id="KW-0012">Acyltransferase</keyword>
<keyword evidence="1" id="KW-0678">Repressor</keyword>
<evidence type="ECO:0000256" key="2">
    <source>
        <dbReference type="ARBA" id="ARBA00022649"/>
    </source>
</evidence>
<protein>
    <submittedName>
        <fullName evidence="7">GCN5-related N-acetyltransferase</fullName>
    </submittedName>
</protein>
<dbReference type="PATRIC" id="fig|83552.4.peg.2736"/>
<dbReference type="EMBL" id="JSAM01000129">
    <property type="protein sequence ID" value="KIA76161.1"/>
    <property type="molecule type" value="Genomic_DNA"/>
</dbReference>
<dbReference type="RefSeq" id="WP_013924349.1">
    <property type="nucleotide sequence ID" value="NZ_JSAM01000129.1"/>
</dbReference>
<comment type="catalytic activity">
    <reaction evidence="5">
        <text>glycyl-tRNA(Gly) + acetyl-CoA = N-acetylglycyl-tRNA(Gly) + CoA + H(+)</text>
        <dbReference type="Rhea" id="RHEA:81867"/>
        <dbReference type="Rhea" id="RHEA-COMP:9683"/>
        <dbReference type="Rhea" id="RHEA-COMP:19766"/>
        <dbReference type="ChEBI" id="CHEBI:15378"/>
        <dbReference type="ChEBI" id="CHEBI:57287"/>
        <dbReference type="ChEBI" id="CHEBI:57288"/>
        <dbReference type="ChEBI" id="CHEBI:78522"/>
        <dbReference type="ChEBI" id="CHEBI:232036"/>
    </reaction>
</comment>
<dbReference type="InterPro" id="IPR000182">
    <property type="entry name" value="GNAT_dom"/>
</dbReference>
<evidence type="ECO:0000313" key="7">
    <source>
        <dbReference type="EMBL" id="KIA76161.1"/>
    </source>
</evidence>
<comment type="caution">
    <text evidence="7">The sequence shown here is derived from an EMBL/GenBank/DDBJ whole genome shotgun (WGS) entry which is preliminary data.</text>
</comment>
<dbReference type="Gene3D" id="3.40.630.30">
    <property type="match status" value="1"/>
</dbReference>
<accession>A0A0C1BXC4</accession>
<evidence type="ECO:0000259" key="6">
    <source>
        <dbReference type="Pfam" id="PF13673"/>
    </source>
</evidence>
<gene>
    <name evidence="7" type="ORF">DB43_AS00310</name>
</gene>
<evidence type="ECO:0000256" key="1">
    <source>
        <dbReference type="ARBA" id="ARBA00022491"/>
    </source>
</evidence>
<evidence type="ECO:0000256" key="5">
    <source>
        <dbReference type="ARBA" id="ARBA00049880"/>
    </source>
</evidence>
<sequence length="120" mass="13270">MKEEGIVIGFYTISMGSLAFSSVPNDKRAGLPKYPTPIAKIGRLAVDERFKKSGVGKFLLIDALLRIHEASRLIAAFAIIVDAKDSNAKAFYKHFGFIECQDSDLTLFLPMETVQKLFVA</sequence>
<dbReference type="AlphaFoldDB" id="A0A0C1BXC4"/>
<proteinExistence type="predicted"/>
<dbReference type="Pfam" id="PF13673">
    <property type="entry name" value="Acetyltransf_10"/>
    <property type="match status" value="1"/>
</dbReference>
<keyword evidence="3 7" id="KW-0808">Transferase</keyword>
<dbReference type="Proteomes" id="UP000031307">
    <property type="component" value="Unassembled WGS sequence"/>
</dbReference>
<dbReference type="InterPro" id="IPR016181">
    <property type="entry name" value="Acyl_CoA_acyltransferase"/>
</dbReference>
<reference evidence="7 8" key="1">
    <citation type="journal article" date="2014" name="Mol. Biol. Evol.">
        <title>Massive expansion of Ubiquitination-related gene families within the Chlamydiae.</title>
        <authorList>
            <person name="Domman D."/>
            <person name="Collingro A."/>
            <person name="Lagkouvardos I."/>
            <person name="Gehre L."/>
            <person name="Weinmaier T."/>
            <person name="Rattei T."/>
            <person name="Subtil A."/>
            <person name="Horn M."/>
        </authorList>
    </citation>
    <scope>NUCLEOTIDE SEQUENCE [LARGE SCALE GENOMIC DNA]</scope>
    <source>
        <strain evidence="7 8">OEW1</strain>
    </source>
</reference>
<dbReference type="PANTHER" id="PTHR36449">
    <property type="entry name" value="ACETYLTRANSFERASE-RELATED"/>
    <property type="match status" value="1"/>
</dbReference>
<dbReference type="GO" id="GO:0016747">
    <property type="term" value="F:acyltransferase activity, transferring groups other than amino-acyl groups"/>
    <property type="evidence" value="ECO:0007669"/>
    <property type="project" value="InterPro"/>
</dbReference>
<evidence type="ECO:0000256" key="3">
    <source>
        <dbReference type="ARBA" id="ARBA00022679"/>
    </source>
</evidence>
<evidence type="ECO:0000256" key="4">
    <source>
        <dbReference type="ARBA" id="ARBA00023315"/>
    </source>
</evidence>
<dbReference type="SUPFAM" id="SSF55729">
    <property type="entry name" value="Acyl-CoA N-acyltransferases (Nat)"/>
    <property type="match status" value="1"/>
</dbReference>
<name>A0A0C1BXC4_9BACT</name>
<evidence type="ECO:0000313" key="8">
    <source>
        <dbReference type="Proteomes" id="UP000031307"/>
    </source>
</evidence>
<dbReference type="OMA" id="CAEFIEY"/>
<dbReference type="PANTHER" id="PTHR36449:SF1">
    <property type="entry name" value="ACETYLTRANSFERASE"/>
    <property type="match status" value="1"/>
</dbReference>
<keyword evidence="2" id="KW-1277">Toxin-antitoxin system</keyword>